<proteinExistence type="predicted"/>
<dbReference type="InterPro" id="IPR027417">
    <property type="entry name" value="P-loop_NTPase"/>
</dbReference>
<accession>A0A3N2D288</accession>
<comment type="caution">
    <text evidence="8">The sequence shown here is derived from an EMBL/GenBank/DDBJ whole genome shotgun (WGS) entry which is preliminary data.</text>
</comment>
<dbReference type="InterPro" id="IPR003593">
    <property type="entry name" value="AAA+_ATPase"/>
</dbReference>
<reference evidence="8 9" key="1">
    <citation type="submission" date="2018-11" db="EMBL/GenBank/DDBJ databases">
        <title>Sequencing the genomes of 1000 actinobacteria strains.</title>
        <authorList>
            <person name="Klenk H.-P."/>
        </authorList>
    </citation>
    <scope>NUCLEOTIDE SEQUENCE [LARGE SCALE GENOMIC DNA]</scope>
    <source>
        <strain evidence="8 9">DSM 13521</strain>
    </source>
</reference>
<dbReference type="PROSITE" id="PS00211">
    <property type="entry name" value="ABC_TRANSPORTER_1"/>
    <property type="match status" value="1"/>
</dbReference>
<dbReference type="GO" id="GO:0005524">
    <property type="term" value="F:ATP binding"/>
    <property type="evidence" value="ECO:0007669"/>
    <property type="project" value="UniProtKB-KW"/>
</dbReference>
<keyword evidence="9" id="KW-1185">Reference proteome</keyword>
<evidence type="ECO:0000313" key="9">
    <source>
        <dbReference type="Proteomes" id="UP000275356"/>
    </source>
</evidence>
<keyword evidence="3" id="KW-0547">Nucleotide-binding</keyword>
<comment type="subcellular location">
    <subcellularLocation>
        <location evidence="1">Cell membrane</location>
        <topology evidence="1">Peripheral membrane protein</topology>
    </subcellularLocation>
</comment>
<evidence type="ECO:0000256" key="3">
    <source>
        <dbReference type="ARBA" id="ARBA00022741"/>
    </source>
</evidence>
<name>A0A3N2D288_9MICO</name>
<protein>
    <submittedName>
        <fullName evidence="8">ABC-2 type transport system ATP-binding protein</fullName>
    </submittedName>
</protein>
<keyword evidence="5" id="KW-0046">Antibiotic resistance</keyword>
<dbReference type="InterPro" id="IPR050763">
    <property type="entry name" value="ABC_transporter_ATP-binding"/>
</dbReference>
<dbReference type="PANTHER" id="PTHR42711:SF16">
    <property type="entry name" value="ABC TRANSPORTER ATP-BINDING PROTEIN"/>
    <property type="match status" value="1"/>
</dbReference>
<dbReference type="AlphaFoldDB" id="A0A3N2D288"/>
<dbReference type="EMBL" id="RKHQ01000002">
    <property type="protein sequence ID" value="ROR93768.1"/>
    <property type="molecule type" value="Genomic_DNA"/>
</dbReference>
<feature type="domain" description="ABC transporter" evidence="7">
    <location>
        <begin position="6"/>
        <end position="229"/>
    </location>
</feature>
<dbReference type="Pfam" id="PF00005">
    <property type="entry name" value="ABC_tran"/>
    <property type="match status" value="1"/>
</dbReference>
<dbReference type="PROSITE" id="PS50893">
    <property type="entry name" value="ABC_TRANSPORTER_2"/>
    <property type="match status" value="1"/>
</dbReference>
<dbReference type="Proteomes" id="UP000275356">
    <property type="component" value="Unassembled WGS sequence"/>
</dbReference>
<dbReference type="GO" id="GO:0016887">
    <property type="term" value="F:ATP hydrolysis activity"/>
    <property type="evidence" value="ECO:0007669"/>
    <property type="project" value="InterPro"/>
</dbReference>
<evidence type="ECO:0000256" key="4">
    <source>
        <dbReference type="ARBA" id="ARBA00022840"/>
    </source>
</evidence>
<dbReference type="Gene3D" id="3.40.50.300">
    <property type="entry name" value="P-loop containing nucleotide triphosphate hydrolases"/>
    <property type="match status" value="1"/>
</dbReference>
<gene>
    <name evidence="8" type="ORF">EDD28_3192</name>
</gene>
<dbReference type="GO" id="GO:0046677">
    <property type="term" value="P:response to antibiotic"/>
    <property type="evidence" value="ECO:0007669"/>
    <property type="project" value="UniProtKB-KW"/>
</dbReference>
<evidence type="ECO:0000256" key="1">
    <source>
        <dbReference type="ARBA" id="ARBA00004202"/>
    </source>
</evidence>
<dbReference type="SUPFAM" id="SSF52540">
    <property type="entry name" value="P-loop containing nucleoside triphosphate hydrolases"/>
    <property type="match status" value="1"/>
</dbReference>
<keyword evidence="2" id="KW-0813">Transport</keyword>
<dbReference type="InterPro" id="IPR003439">
    <property type="entry name" value="ABC_transporter-like_ATP-bd"/>
</dbReference>
<evidence type="ECO:0000256" key="6">
    <source>
        <dbReference type="SAM" id="MobiDB-lite"/>
    </source>
</evidence>
<organism evidence="8 9">
    <name type="scientific">Salana multivorans</name>
    <dbReference type="NCBI Taxonomy" id="120377"/>
    <lineage>
        <taxon>Bacteria</taxon>
        <taxon>Bacillati</taxon>
        <taxon>Actinomycetota</taxon>
        <taxon>Actinomycetes</taxon>
        <taxon>Micrococcales</taxon>
        <taxon>Beutenbergiaceae</taxon>
        <taxon>Salana</taxon>
    </lineage>
</organism>
<sequence length="329" mass="33907">MPTAALEITDLLVRYGPRTVVDGLSLVAERGRVTAVLGPNGAGKTTTIECAEGLRRPDGGSISVLGHAPGSRAARAGTGVMLQDGGLPLGRTVRDVMALAVALHPGGATSSDLLDRVGLAPVAGTTVRRLSGGQRQRLAFAVALCSRPELLFLDEPSAGLDPHGRRDVWDLVRERSSAGSAVVLTTHLLEEAEELADVVHVLDGGRIVASGSPLELIARYAGSDTVRVTLRRQLAPEEERSLAATLAPCRLERESGAYVVRGAEPASGSASGPDAPPDASRAGSSTAITRAIATWCDEAGVQIVTLRAGGGTLEHAYLALTADAATVSR</sequence>
<dbReference type="PANTHER" id="PTHR42711">
    <property type="entry name" value="ABC TRANSPORTER ATP-BINDING PROTEIN"/>
    <property type="match status" value="1"/>
</dbReference>
<dbReference type="RefSeq" id="WP_245968119.1">
    <property type="nucleotide sequence ID" value="NZ_RKHQ01000002.1"/>
</dbReference>
<evidence type="ECO:0000259" key="7">
    <source>
        <dbReference type="PROSITE" id="PS50893"/>
    </source>
</evidence>
<evidence type="ECO:0000313" key="8">
    <source>
        <dbReference type="EMBL" id="ROR93768.1"/>
    </source>
</evidence>
<evidence type="ECO:0000256" key="5">
    <source>
        <dbReference type="ARBA" id="ARBA00023251"/>
    </source>
</evidence>
<dbReference type="GO" id="GO:0005886">
    <property type="term" value="C:plasma membrane"/>
    <property type="evidence" value="ECO:0007669"/>
    <property type="project" value="UniProtKB-SubCell"/>
</dbReference>
<evidence type="ECO:0000256" key="2">
    <source>
        <dbReference type="ARBA" id="ARBA00022448"/>
    </source>
</evidence>
<keyword evidence="4 8" id="KW-0067">ATP-binding</keyword>
<dbReference type="InterPro" id="IPR017871">
    <property type="entry name" value="ABC_transporter-like_CS"/>
</dbReference>
<feature type="region of interest" description="Disordered" evidence="6">
    <location>
        <begin position="263"/>
        <end position="283"/>
    </location>
</feature>
<dbReference type="SMART" id="SM00382">
    <property type="entry name" value="AAA"/>
    <property type="match status" value="1"/>
</dbReference>
<dbReference type="CDD" id="cd03230">
    <property type="entry name" value="ABC_DR_subfamily_A"/>
    <property type="match status" value="1"/>
</dbReference>